<accession>A0ABD3LFK8</accession>
<dbReference type="PANTHER" id="PTHR31232:SF43">
    <property type="entry name" value="S-PROTEIN HOMOLOG 29-RELATED"/>
    <property type="match status" value="1"/>
</dbReference>
<evidence type="ECO:0000256" key="4">
    <source>
        <dbReference type="ARBA" id="ARBA00022525"/>
    </source>
</evidence>
<keyword evidence="4 6" id="KW-0964">Secreted</keyword>
<dbReference type="Proteomes" id="UP001634007">
    <property type="component" value="Unassembled WGS sequence"/>
</dbReference>
<proteinExistence type="inferred from homology"/>
<gene>
    <name evidence="7" type="ORF">ACJRO7_011293</name>
</gene>
<organism evidence="7 8">
    <name type="scientific">Eucalyptus globulus</name>
    <name type="common">Tasmanian blue gum</name>
    <dbReference type="NCBI Taxonomy" id="34317"/>
    <lineage>
        <taxon>Eukaryota</taxon>
        <taxon>Viridiplantae</taxon>
        <taxon>Streptophyta</taxon>
        <taxon>Embryophyta</taxon>
        <taxon>Tracheophyta</taxon>
        <taxon>Spermatophyta</taxon>
        <taxon>Magnoliopsida</taxon>
        <taxon>eudicotyledons</taxon>
        <taxon>Gunneridae</taxon>
        <taxon>Pentapetalae</taxon>
        <taxon>rosids</taxon>
        <taxon>malvids</taxon>
        <taxon>Myrtales</taxon>
        <taxon>Myrtaceae</taxon>
        <taxon>Myrtoideae</taxon>
        <taxon>Eucalypteae</taxon>
        <taxon>Eucalyptus</taxon>
    </lineage>
</organism>
<dbReference type="InterPro" id="IPR010264">
    <property type="entry name" value="Self-incomp_S1"/>
</dbReference>
<dbReference type="GO" id="GO:0005576">
    <property type="term" value="C:extracellular region"/>
    <property type="evidence" value="ECO:0007669"/>
    <property type="project" value="UniProtKB-SubCell"/>
</dbReference>
<protein>
    <recommendedName>
        <fullName evidence="6">S-protein homolog</fullName>
    </recommendedName>
</protein>
<dbReference type="EMBL" id="JBJKBG010000002">
    <property type="protein sequence ID" value="KAL3750272.1"/>
    <property type="molecule type" value="Genomic_DNA"/>
</dbReference>
<evidence type="ECO:0000256" key="2">
    <source>
        <dbReference type="ARBA" id="ARBA00005581"/>
    </source>
</evidence>
<keyword evidence="8" id="KW-1185">Reference proteome</keyword>
<dbReference type="AlphaFoldDB" id="A0ABD3LFK8"/>
<keyword evidence="3 6" id="KW-0713">Self-incompatibility</keyword>
<evidence type="ECO:0000256" key="6">
    <source>
        <dbReference type="RuleBase" id="RU367044"/>
    </source>
</evidence>
<evidence type="ECO:0000256" key="3">
    <source>
        <dbReference type="ARBA" id="ARBA00022471"/>
    </source>
</evidence>
<sequence>MHVVIQNNLPVGTTLTVHCKSKDDDLGFISIPIRWEFVFKPNIFGGTLFFCSFEWPGQFQRFDIYDEDRDVGYCKHRCLWKIFPNGPCRHGDVGQEADDCFPWNPPIQLGRKPLI</sequence>
<evidence type="ECO:0000256" key="1">
    <source>
        <dbReference type="ARBA" id="ARBA00004613"/>
    </source>
</evidence>
<evidence type="ECO:0000313" key="7">
    <source>
        <dbReference type="EMBL" id="KAL3750272.1"/>
    </source>
</evidence>
<comment type="caution">
    <text evidence="7">The sequence shown here is derived from an EMBL/GenBank/DDBJ whole genome shotgun (WGS) entry which is preliminary data.</text>
</comment>
<dbReference type="GO" id="GO:0060320">
    <property type="term" value="P:rejection of self pollen"/>
    <property type="evidence" value="ECO:0007669"/>
    <property type="project" value="UniProtKB-KW"/>
</dbReference>
<name>A0ABD3LFK8_EUCGL</name>
<keyword evidence="5" id="KW-0732">Signal</keyword>
<comment type="similarity">
    <text evidence="2 6">Belongs to the plant self-incompatibility (S1) protein family.</text>
</comment>
<reference evidence="7 8" key="1">
    <citation type="submission" date="2024-11" db="EMBL/GenBank/DDBJ databases">
        <title>Chromosome-level genome assembly of Eucalyptus globulus Labill. provides insights into its genome evolution.</title>
        <authorList>
            <person name="Li X."/>
        </authorList>
    </citation>
    <scope>NUCLEOTIDE SEQUENCE [LARGE SCALE GENOMIC DNA]</scope>
    <source>
        <strain evidence="7">CL2024</strain>
        <tissue evidence="7">Fresh tender leaves</tissue>
    </source>
</reference>
<evidence type="ECO:0000313" key="8">
    <source>
        <dbReference type="Proteomes" id="UP001634007"/>
    </source>
</evidence>
<dbReference type="PANTHER" id="PTHR31232">
    <property type="match status" value="1"/>
</dbReference>
<comment type="subcellular location">
    <subcellularLocation>
        <location evidence="1 6">Secreted</location>
    </subcellularLocation>
</comment>
<dbReference type="Pfam" id="PF05938">
    <property type="entry name" value="Self-incomp_S1"/>
    <property type="match status" value="1"/>
</dbReference>
<evidence type="ECO:0000256" key="5">
    <source>
        <dbReference type="ARBA" id="ARBA00022729"/>
    </source>
</evidence>